<evidence type="ECO:0000313" key="1">
    <source>
        <dbReference type="EMBL" id="KAJ6258856.1"/>
    </source>
</evidence>
<dbReference type="EMBL" id="JAQGDS010000007">
    <property type="protein sequence ID" value="KAJ6258856.1"/>
    <property type="molecule type" value="Genomic_DNA"/>
</dbReference>
<dbReference type="AlphaFoldDB" id="A0AAD6IYF7"/>
<evidence type="ECO:0000313" key="2">
    <source>
        <dbReference type="Proteomes" id="UP001221413"/>
    </source>
</evidence>
<gene>
    <name evidence="1" type="ORF">Dda_5751</name>
</gene>
<dbReference type="Proteomes" id="UP001221413">
    <property type="component" value="Unassembled WGS sequence"/>
</dbReference>
<name>A0AAD6IYF7_DREDA</name>
<reference evidence="1" key="1">
    <citation type="submission" date="2023-01" db="EMBL/GenBank/DDBJ databases">
        <title>The chitinases involved in constricting ring structure development in the nematode-trapping fungus Drechslerella dactyloides.</title>
        <authorList>
            <person name="Wang R."/>
            <person name="Zhang L."/>
            <person name="Tang P."/>
            <person name="Li S."/>
            <person name="Liang L."/>
        </authorList>
    </citation>
    <scope>NUCLEOTIDE SEQUENCE</scope>
    <source>
        <strain evidence="1">YMF1.00031</strain>
    </source>
</reference>
<comment type="caution">
    <text evidence="1">The sequence shown here is derived from an EMBL/GenBank/DDBJ whole genome shotgun (WGS) entry which is preliminary data.</text>
</comment>
<sequence length="233" mass="26787">MSVESNFGNSLLGKSSLDISDVNQDRFKTTRQHAQKSSFHTIPQPRNLIQRSDTYRHLTKQQLLTELRKANVRCTSSGIKALDAAYAYASASPQIPYGRSYILWYQLNLIRTGPVDVETPDALHEDDLNPDGSGARQWRSWKLCDTYIDGKVYKLWEALYIHSKTFKELIDQEEEQLYWRHQGYDDIQCVDLWRWMHGMIAEGFVERVDIDKLPETLLQDIVPGSGHQSGGVP</sequence>
<protein>
    <submittedName>
        <fullName evidence="1">Uncharacterized protein</fullName>
    </submittedName>
</protein>
<accession>A0AAD6IYF7</accession>
<organism evidence="1 2">
    <name type="scientific">Drechslerella dactyloides</name>
    <name type="common">Nematode-trapping fungus</name>
    <name type="synonym">Arthrobotrys dactyloides</name>
    <dbReference type="NCBI Taxonomy" id="74499"/>
    <lineage>
        <taxon>Eukaryota</taxon>
        <taxon>Fungi</taxon>
        <taxon>Dikarya</taxon>
        <taxon>Ascomycota</taxon>
        <taxon>Pezizomycotina</taxon>
        <taxon>Orbiliomycetes</taxon>
        <taxon>Orbiliales</taxon>
        <taxon>Orbiliaceae</taxon>
        <taxon>Drechslerella</taxon>
    </lineage>
</organism>
<proteinExistence type="predicted"/>
<keyword evidence="2" id="KW-1185">Reference proteome</keyword>